<dbReference type="HOGENOM" id="CLU_055206_1_0_1"/>
<keyword evidence="2" id="KW-1185">Reference proteome</keyword>
<reference evidence="2" key="1">
    <citation type="journal article" date="2013" name="Science">
        <title>The Amborella genome and the evolution of flowering plants.</title>
        <authorList>
            <consortium name="Amborella Genome Project"/>
        </authorList>
    </citation>
    <scope>NUCLEOTIDE SEQUENCE [LARGE SCALE GENOMIC DNA]</scope>
</reference>
<evidence type="ECO:0000313" key="1">
    <source>
        <dbReference type="EMBL" id="ERN05610.1"/>
    </source>
</evidence>
<protein>
    <submittedName>
        <fullName evidence="1">Uncharacterized protein</fullName>
    </submittedName>
</protein>
<proteinExistence type="predicted"/>
<gene>
    <name evidence="1" type="ORF">AMTR_s00006p00035230</name>
</gene>
<sequence length="172" mass="19528">MADCFQEAFNVSPEIVGGFVFPINKQKRREYIANSLAVDCSVTQIIRNEKDKHLDFLKLSQARMKSHAISNFVSPDETRFADVRIWSRCLEAKLTACHCSFGNKAESCQGVKSSQNIEDVEESFGLIFSSRICMDVEIEIGKLICIHPPWKEVSIAENEKMVLCTYFYTVST</sequence>
<accession>W1PEW3</accession>
<evidence type="ECO:0000313" key="2">
    <source>
        <dbReference type="Proteomes" id="UP000017836"/>
    </source>
</evidence>
<dbReference type="PANTHER" id="PTHR35686:SF1">
    <property type="entry name" value="KINETOCHORE PROTEIN"/>
    <property type="match status" value="1"/>
</dbReference>
<dbReference type="Gramene" id="ERN05610">
    <property type="protein sequence ID" value="ERN05610"/>
    <property type="gene ID" value="AMTR_s00006p00035230"/>
</dbReference>
<dbReference type="PANTHER" id="PTHR35686">
    <property type="entry name" value="KINETOCHORE PROTEIN"/>
    <property type="match status" value="1"/>
</dbReference>
<dbReference type="EMBL" id="KI393980">
    <property type="protein sequence ID" value="ERN05610.1"/>
    <property type="molecule type" value="Genomic_DNA"/>
</dbReference>
<dbReference type="Proteomes" id="UP000017836">
    <property type="component" value="Unassembled WGS sequence"/>
</dbReference>
<name>W1PEW3_AMBTC</name>
<dbReference type="AlphaFoldDB" id="W1PEW3"/>
<organism evidence="1 2">
    <name type="scientific">Amborella trichopoda</name>
    <dbReference type="NCBI Taxonomy" id="13333"/>
    <lineage>
        <taxon>Eukaryota</taxon>
        <taxon>Viridiplantae</taxon>
        <taxon>Streptophyta</taxon>
        <taxon>Embryophyta</taxon>
        <taxon>Tracheophyta</taxon>
        <taxon>Spermatophyta</taxon>
        <taxon>Magnoliopsida</taxon>
        <taxon>Amborellales</taxon>
        <taxon>Amborellaceae</taxon>
        <taxon>Amborella</taxon>
    </lineage>
</organism>